<comment type="caution">
    <text evidence="1">The sequence shown here is derived from an EMBL/GenBank/DDBJ whole genome shotgun (WGS) entry which is preliminary data.</text>
</comment>
<evidence type="ECO:0000313" key="2">
    <source>
        <dbReference type="EMBL" id="MBV4541825.1"/>
    </source>
</evidence>
<keyword evidence="3" id="KW-1185">Reference proteome</keyword>
<reference evidence="2" key="3">
    <citation type="submission" date="2021-06" db="EMBL/GenBank/DDBJ databases">
        <title>Updating the genus Pseudomonas: Description of 43 new species and partition of the Pseudomonas putida group.</title>
        <authorList>
            <person name="Girard L."/>
            <person name="Lood C."/>
            <person name="Vandamme P."/>
            <person name="Rokni-Zadeh H."/>
            <person name="Van Noort V."/>
            <person name="Hofte M."/>
            <person name="Lavigne R."/>
            <person name="De Mot R."/>
        </authorList>
    </citation>
    <scope>NUCLEOTIDE SEQUENCE</scope>
    <source>
        <strain evidence="2">RW4S2</strain>
    </source>
</reference>
<dbReference type="RefSeq" id="WP_186602731.1">
    <property type="nucleotide sequence ID" value="NZ_JABWRP020000008.1"/>
</dbReference>
<dbReference type="EMBL" id="JABWRP010000007">
    <property type="protein sequence ID" value="MBC3471263.1"/>
    <property type="molecule type" value="Genomic_DNA"/>
</dbReference>
<reference evidence="1" key="2">
    <citation type="submission" date="2020-07" db="EMBL/GenBank/DDBJ databases">
        <authorList>
            <person name="Lood C."/>
            <person name="Girard L."/>
        </authorList>
    </citation>
    <scope>NUCLEOTIDE SEQUENCE</scope>
    <source>
        <strain evidence="1">RW4S2</strain>
    </source>
</reference>
<evidence type="ECO:0008006" key="4">
    <source>
        <dbReference type="Google" id="ProtNLM"/>
    </source>
</evidence>
<dbReference type="Proteomes" id="UP000628137">
    <property type="component" value="Unassembled WGS sequence"/>
</dbReference>
<name>A0A923GJM4_9PSED</name>
<protein>
    <recommendedName>
        <fullName evidence="4">DUF1508 domain-containing protein</fullName>
    </recommendedName>
</protein>
<dbReference type="EMBL" id="JABWRP020000008">
    <property type="protein sequence ID" value="MBV4541825.1"/>
    <property type="molecule type" value="Genomic_DNA"/>
</dbReference>
<gene>
    <name evidence="2" type="ORF">HU738_012280</name>
    <name evidence="1" type="ORF">HU738_11920</name>
</gene>
<evidence type="ECO:0000313" key="1">
    <source>
        <dbReference type="EMBL" id="MBC3471263.1"/>
    </source>
</evidence>
<proteinExistence type="predicted"/>
<dbReference type="AlphaFoldDB" id="A0A923GJM4"/>
<sequence>MNVYVEKNTEHNRWWVRLDDCRVSFNTATEAEQFAERLLARINAPHSLDRLAPSFSRTGSAERRCAKGA</sequence>
<organism evidence="1">
    <name type="scientific">Pseudomonas vlassakiae</name>
    <dbReference type="NCBI Taxonomy" id="485888"/>
    <lineage>
        <taxon>Bacteria</taxon>
        <taxon>Pseudomonadati</taxon>
        <taxon>Pseudomonadota</taxon>
        <taxon>Gammaproteobacteria</taxon>
        <taxon>Pseudomonadales</taxon>
        <taxon>Pseudomonadaceae</taxon>
        <taxon>Pseudomonas</taxon>
    </lineage>
</organism>
<evidence type="ECO:0000313" key="3">
    <source>
        <dbReference type="Proteomes" id="UP000628137"/>
    </source>
</evidence>
<accession>A0A923GJM4</accession>
<reference evidence="1 3" key="1">
    <citation type="journal article" date="2020" name="Microorganisms">
        <title>Reliable Identification of Environmental Pseudomonas Isolates Using the rpoD Gene.</title>
        <authorList>
            <consortium name="The Broad Institute Genome Sequencing Platform"/>
            <person name="Girard L."/>
            <person name="Lood C."/>
            <person name="Rokni-Zadeh H."/>
            <person name="van Noort V."/>
            <person name="Lavigne R."/>
            <person name="De Mot R."/>
        </authorList>
    </citation>
    <scope>NUCLEOTIDE SEQUENCE</scope>
    <source>
        <strain evidence="1 3">RW4S2</strain>
    </source>
</reference>